<sequence length="163" mass="18549">MPSSNQHLQQANHNLHFLASFVTNYSYNDWAITVSFYTAVHVIEAGINKSVELLYCGKKIQIHHSDELPAAAGKQGIEQPINFSSANFSPHVARKILVDENFPEIAAEYNLLHREARAARYFNYSFAEYKIKLLIGTTFKKIISWSNNQLETNFDLNLLGKNC</sequence>
<evidence type="ECO:0008006" key="3">
    <source>
        <dbReference type="Google" id="ProtNLM"/>
    </source>
</evidence>
<evidence type="ECO:0000313" key="2">
    <source>
        <dbReference type="Proteomes" id="UP000178187"/>
    </source>
</evidence>
<proteinExistence type="predicted"/>
<dbReference type="EMBL" id="MHFR01000061">
    <property type="protein sequence ID" value="OGW95517.1"/>
    <property type="molecule type" value="Genomic_DNA"/>
</dbReference>
<accession>A0A1G1KRJ8</accession>
<comment type="caution">
    <text evidence="1">The sequence shown here is derived from an EMBL/GenBank/DDBJ whole genome shotgun (WGS) entry which is preliminary data.</text>
</comment>
<dbReference type="Proteomes" id="UP000178187">
    <property type="component" value="Unassembled WGS sequence"/>
</dbReference>
<protein>
    <recommendedName>
        <fullName evidence="3">HEPN domain-containing protein</fullName>
    </recommendedName>
</protein>
<gene>
    <name evidence="1" type="ORF">A3G33_02695</name>
</gene>
<name>A0A1G1KRJ8_9BACT</name>
<dbReference type="AlphaFoldDB" id="A0A1G1KRJ8"/>
<evidence type="ECO:0000313" key="1">
    <source>
        <dbReference type="EMBL" id="OGW95517.1"/>
    </source>
</evidence>
<reference evidence="1 2" key="1">
    <citation type="journal article" date="2016" name="Nat. Commun.">
        <title>Thousands of microbial genomes shed light on interconnected biogeochemical processes in an aquifer system.</title>
        <authorList>
            <person name="Anantharaman K."/>
            <person name="Brown C.T."/>
            <person name="Hug L.A."/>
            <person name="Sharon I."/>
            <person name="Castelle C.J."/>
            <person name="Probst A.J."/>
            <person name="Thomas B.C."/>
            <person name="Singh A."/>
            <person name="Wilkins M.J."/>
            <person name="Karaoz U."/>
            <person name="Brodie E.L."/>
            <person name="Williams K.H."/>
            <person name="Hubbard S.S."/>
            <person name="Banfield J.F."/>
        </authorList>
    </citation>
    <scope>NUCLEOTIDE SEQUENCE [LARGE SCALE GENOMIC DNA]</scope>
</reference>
<organism evidence="1 2">
    <name type="scientific">Candidatus Danuiimicrobium aquiferis</name>
    <dbReference type="NCBI Taxonomy" id="1801832"/>
    <lineage>
        <taxon>Bacteria</taxon>
        <taxon>Pseudomonadati</taxon>
        <taxon>Candidatus Omnitrophota</taxon>
        <taxon>Candidatus Danuiimicrobium</taxon>
    </lineage>
</organism>